<feature type="region of interest" description="Disordered" evidence="2">
    <location>
        <begin position="97"/>
        <end position="127"/>
    </location>
</feature>
<dbReference type="GO" id="GO:0005773">
    <property type="term" value="C:vacuole"/>
    <property type="evidence" value="ECO:0007669"/>
    <property type="project" value="GOC"/>
</dbReference>
<evidence type="ECO:0000256" key="1">
    <source>
        <dbReference type="ARBA" id="ARBA00061469"/>
    </source>
</evidence>
<evidence type="ECO:0000256" key="2">
    <source>
        <dbReference type="SAM" id="MobiDB-lite"/>
    </source>
</evidence>
<evidence type="ECO:0000313" key="3">
    <source>
        <dbReference type="EMBL" id="KAF2875548.1"/>
    </source>
</evidence>
<dbReference type="PANTHER" id="PTHR14534:SF3">
    <property type="entry name" value="GID COMPLEX SUBUNIT 4 HOMOLOG"/>
    <property type="match status" value="1"/>
</dbReference>
<proteinExistence type="inferred from homology"/>
<dbReference type="OrthoDB" id="62at2759"/>
<protein>
    <submittedName>
        <fullName evidence="3">Vacuolar import and degradation protein-domain-containing protein</fullName>
    </submittedName>
</protein>
<accession>A0A7C8IBS4</accession>
<feature type="region of interest" description="Disordered" evidence="2">
    <location>
        <begin position="216"/>
        <end position="266"/>
    </location>
</feature>
<dbReference type="GO" id="GO:0034657">
    <property type="term" value="C:GID complex"/>
    <property type="evidence" value="ECO:0007669"/>
    <property type="project" value="TreeGrafter"/>
</dbReference>
<feature type="region of interest" description="Disordered" evidence="2">
    <location>
        <begin position="142"/>
        <end position="191"/>
    </location>
</feature>
<dbReference type="AlphaFoldDB" id="A0A7C8IBS4"/>
<dbReference type="PANTHER" id="PTHR14534">
    <property type="entry name" value="VACUOLAR IMPORT AND DEGRADATION PROTEIN 24"/>
    <property type="match status" value="1"/>
</dbReference>
<feature type="compositionally biased region" description="Low complexity" evidence="2">
    <location>
        <begin position="599"/>
        <end position="622"/>
    </location>
</feature>
<dbReference type="GO" id="GO:0006623">
    <property type="term" value="P:protein targeting to vacuole"/>
    <property type="evidence" value="ECO:0007669"/>
    <property type="project" value="TreeGrafter"/>
</dbReference>
<feature type="region of interest" description="Disordered" evidence="2">
    <location>
        <begin position="563"/>
        <end position="632"/>
    </location>
</feature>
<gene>
    <name evidence="3" type="ORF">BDV95DRAFT_484845</name>
</gene>
<dbReference type="GO" id="GO:0007039">
    <property type="term" value="P:protein catabolic process in the vacuole"/>
    <property type="evidence" value="ECO:0007669"/>
    <property type="project" value="TreeGrafter"/>
</dbReference>
<name>A0A7C8IBS4_9PLEO</name>
<comment type="caution">
    <text evidence="3">The sequence shown here is derived from an EMBL/GenBank/DDBJ whole genome shotgun (WGS) entry which is preliminary data.</text>
</comment>
<organism evidence="3 4">
    <name type="scientific">Massariosphaeria phaeospora</name>
    <dbReference type="NCBI Taxonomy" id="100035"/>
    <lineage>
        <taxon>Eukaryota</taxon>
        <taxon>Fungi</taxon>
        <taxon>Dikarya</taxon>
        <taxon>Ascomycota</taxon>
        <taxon>Pezizomycotina</taxon>
        <taxon>Dothideomycetes</taxon>
        <taxon>Pleosporomycetidae</taxon>
        <taxon>Pleosporales</taxon>
        <taxon>Pleosporales incertae sedis</taxon>
        <taxon>Massariosphaeria</taxon>
    </lineage>
</organism>
<dbReference type="GO" id="GO:0045721">
    <property type="term" value="P:negative regulation of gluconeogenesis"/>
    <property type="evidence" value="ECO:0007669"/>
    <property type="project" value="TreeGrafter"/>
</dbReference>
<evidence type="ECO:0000313" key="4">
    <source>
        <dbReference type="Proteomes" id="UP000481861"/>
    </source>
</evidence>
<feature type="compositionally biased region" description="Basic and acidic residues" evidence="2">
    <location>
        <begin position="589"/>
        <end position="598"/>
    </location>
</feature>
<dbReference type="Pfam" id="PF09783">
    <property type="entry name" value="Vac_ImportDeg"/>
    <property type="match status" value="2"/>
</dbReference>
<dbReference type="GO" id="GO:0043161">
    <property type="term" value="P:proteasome-mediated ubiquitin-dependent protein catabolic process"/>
    <property type="evidence" value="ECO:0007669"/>
    <property type="project" value="TreeGrafter"/>
</dbReference>
<feature type="compositionally biased region" description="Basic and acidic residues" evidence="2">
    <location>
        <begin position="216"/>
        <end position="239"/>
    </location>
</feature>
<keyword evidence="4" id="KW-1185">Reference proteome</keyword>
<feature type="compositionally biased region" description="Polar residues" evidence="2">
    <location>
        <begin position="170"/>
        <end position="191"/>
    </location>
</feature>
<dbReference type="EMBL" id="JAADJZ010000004">
    <property type="protein sequence ID" value="KAF2875548.1"/>
    <property type="molecule type" value="Genomic_DNA"/>
</dbReference>
<dbReference type="Proteomes" id="UP000481861">
    <property type="component" value="Unassembled WGS sequence"/>
</dbReference>
<sequence>MLTAPWPQVPAARTGTPPSYLSALRQLESPVNQDVLNLAATLTTQAEDDADEASLRYLRRVQNHEEWRVERSRDRLRMLERQRDQLDQRDRLRRVMNRLSRNDDAPAAYSDRVPSQNNLYDWSPANDEADEDELDEILTELRREQPNTHPEILRMLGRTQLDSERDTRTRANSSRLLNSNQPSHSTDSSLRSAAILQSVRRHPRFSARTRDMMQRYGSDRDAAPRPSHHSESRDRHVGEGTRPAAATMQRVSERRTSLERDRDREMLARVDSYRRSYAERTSSTPPTSSPMLEETIKYLSRIRYSNSVDDSLGHLLDTGFLSKDFFCDDHSDFVLDSGTLPPPAETSWLAPGAVLSGCQHATSVTSTVTAVRPTSSHRSRLHEAATGSLFEPPARPWLSHNYTSASRRTTHLSPPEIVTSHSPQQDRWPVKVTIHAVDYSKMTLSATMEAYNVPSHPHSHQSLLSSSLDGAASPAYTRTSSITTYLEGQILDFNTHTLLTESWSSDSATDATYWRKLPPFQKYSDDELARNLTSRRWFNEVLAQDWVLMRWKEQCFVKSLNRSTADPVLPPSSTSTSSFSPPESFPSSRENHRPDRSTTHWLSTPTSTTTTTTTTTTNSSATHPDAEHSSFDDSGCGLTISGFYYVCLRRCDGKLEGLYYDPQSSPYQCLKLDSVRGGVFPAWEFR</sequence>
<reference evidence="3 4" key="1">
    <citation type="submission" date="2020-01" db="EMBL/GenBank/DDBJ databases">
        <authorList>
            <consortium name="DOE Joint Genome Institute"/>
            <person name="Haridas S."/>
            <person name="Albert R."/>
            <person name="Binder M."/>
            <person name="Bloem J."/>
            <person name="Labutti K."/>
            <person name="Salamov A."/>
            <person name="Andreopoulos B."/>
            <person name="Baker S.E."/>
            <person name="Barry K."/>
            <person name="Bills G."/>
            <person name="Bluhm B.H."/>
            <person name="Cannon C."/>
            <person name="Castanera R."/>
            <person name="Culley D.E."/>
            <person name="Daum C."/>
            <person name="Ezra D."/>
            <person name="Gonzalez J.B."/>
            <person name="Henrissat B."/>
            <person name="Kuo A."/>
            <person name="Liang C."/>
            <person name="Lipzen A."/>
            <person name="Lutzoni F."/>
            <person name="Magnuson J."/>
            <person name="Mondo S."/>
            <person name="Nolan M."/>
            <person name="Ohm R."/>
            <person name="Pangilinan J."/>
            <person name="Park H.-J.H."/>
            <person name="Ramirez L."/>
            <person name="Alfaro M."/>
            <person name="Sun H."/>
            <person name="Tritt A."/>
            <person name="Yoshinaga Y."/>
            <person name="Zwiers L.-H.L."/>
            <person name="Turgeon B.G."/>
            <person name="Goodwin S.B."/>
            <person name="Spatafora J.W."/>
            <person name="Crous P.W."/>
            <person name="Grigoriev I.V."/>
        </authorList>
    </citation>
    <scope>NUCLEOTIDE SEQUENCE [LARGE SCALE GENOMIC DNA]</scope>
    <source>
        <strain evidence="3 4">CBS 611.86</strain>
    </source>
</reference>
<dbReference type="InterPro" id="IPR018618">
    <property type="entry name" value="GID4/10-like"/>
</dbReference>
<feature type="compositionally biased region" description="Basic and acidic residues" evidence="2">
    <location>
        <begin position="251"/>
        <end position="266"/>
    </location>
</feature>
<comment type="similarity">
    <text evidence="1">Belongs to the GID4/VID24 family.</text>
</comment>
<feature type="compositionally biased region" description="Low complexity" evidence="2">
    <location>
        <begin position="571"/>
        <end position="588"/>
    </location>
</feature>